<dbReference type="GO" id="GO:0032259">
    <property type="term" value="P:methylation"/>
    <property type="evidence" value="ECO:0007669"/>
    <property type="project" value="UniProtKB-KW"/>
</dbReference>
<organism evidence="5 6">
    <name type="scientific">Paracoccus suum</name>
    <dbReference type="NCBI Taxonomy" id="2259340"/>
    <lineage>
        <taxon>Bacteria</taxon>
        <taxon>Pseudomonadati</taxon>
        <taxon>Pseudomonadota</taxon>
        <taxon>Alphaproteobacteria</taxon>
        <taxon>Rhodobacterales</taxon>
        <taxon>Paracoccaceae</taxon>
        <taxon>Paracoccus</taxon>
    </lineage>
</organism>
<dbReference type="Gene3D" id="3.40.50.150">
    <property type="entry name" value="Vaccinia Virus protein VP39"/>
    <property type="match status" value="1"/>
</dbReference>
<dbReference type="CDD" id="cd02440">
    <property type="entry name" value="AdoMet_MTases"/>
    <property type="match status" value="1"/>
</dbReference>
<dbReference type="PANTHER" id="PTHR44942">
    <property type="entry name" value="METHYLTRANSF_11 DOMAIN-CONTAINING PROTEIN"/>
    <property type="match status" value="1"/>
</dbReference>
<dbReference type="OrthoDB" id="9797252at2"/>
<keyword evidence="2 5" id="KW-0489">Methyltransferase</keyword>
<dbReference type="EMBL" id="CP030918">
    <property type="protein sequence ID" value="AXC48484.1"/>
    <property type="molecule type" value="Genomic_DNA"/>
</dbReference>
<evidence type="ECO:0000259" key="4">
    <source>
        <dbReference type="Pfam" id="PF08241"/>
    </source>
</evidence>
<accession>A0A344PGH9</accession>
<dbReference type="Proteomes" id="UP000252023">
    <property type="component" value="Chromosome"/>
</dbReference>
<keyword evidence="3 5" id="KW-0808">Transferase</keyword>
<reference evidence="6" key="1">
    <citation type="submission" date="2018-07" db="EMBL/GenBank/DDBJ databases">
        <title>Genome sequencing of Paracoccus sp. SC2-6.</title>
        <authorList>
            <person name="Heo J."/>
            <person name="Kim S.-J."/>
            <person name="Kwon S.-W."/>
        </authorList>
    </citation>
    <scope>NUCLEOTIDE SEQUENCE [LARGE SCALE GENOMIC DNA]</scope>
    <source>
        <strain evidence="6">SC2-6</strain>
    </source>
</reference>
<name>A0A344PGH9_9RHOB</name>
<dbReference type="SUPFAM" id="SSF53335">
    <property type="entry name" value="S-adenosyl-L-methionine-dependent methyltransferases"/>
    <property type="match status" value="1"/>
</dbReference>
<dbReference type="InterPro" id="IPR051052">
    <property type="entry name" value="Diverse_substrate_MTase"/>
</dbReference>
<protein>
    <submittedName>
        <fullName evidence="5">Class I SAM-dependent methyltransferase</fullName>
    </submittedName>
</protein>
<dbReference type="InterPro" id="IPR013216">
    <property type="entry name" value="Methyltransf_11"/>
</dbReference>
<keyword evidence="6" id="KW-1185">Reference proteome</keyword>
<dbReference type="AlphaFoldDB" id="A0A344PGH9"/>
<feature type="domain" description="Methyltransferase type 11" evidence="4">
    <location>
        <begin position="45"/>
        <end position="133"/>
    </location>
</feature>
<dbReference type="PANTHER" id="PTHR44942:SF4">
    <property type="entry name" value="METHYLTRANSFERASE TYPE 11 DOMAIN-CONTAINING PROTEIN"/>
    <property type="match status" value="1"/>
</dbReference>
<gene>
    <name evidence="5" type="ORF">DRW48_01115</name>
</gene>
<evidence type="ECO:0000256" key="3">
    <source>
        <dbReference type="ARBA" id="ARBA00022679"/>
    </source>
</evidence>
<comment type="similarity">
    <text evidence="1">Belongs to the methyltransferase superfamily.</text>
</comment>
<evidence type="ECO:0000256" key="1">
    <source>
        <dbReference type="ARBA" id="ARBA00008361"/>
    </source>
</evidence>
<dbReference type="GO" id="GO:0008757">
    <property type="term" value="F:S-adenosylmethionine-dependent methyltransferase activity"/>
    <property type="evidence" value="ECO:0007669"/>
    <property type="project" value="InterPro"/>
</dbReference>
<evidence type="ECO:0000313" key="5">
    <source>
        <dbReference type="EMBL" id="AXC48484.1"/>
    </source>
</evidence>
<evidence type="ECO:0000313" key="6">
    <source>
        <dbReference type="Proteomes" id="UP000252023"/>
    </source>
</evidence>
<dbReference type="Pfam" id="PF08241">
    <property type="entry name" value="Methyltransf_11"/>
    <property type="match status" value="1"/>
</dbReference>
<evidence type="ECO:0000256" key="2">
    <source>
        <dbReference type="ARBA" id="ARBA00022603"/>
    </source>
</evidence>
<dbReference type="InterPro" id="IPR029063">
    <property type="entry name" value="SAM-dependent_MTases_sf"/>
</dbReference>
<dbReference type="RefSeq" id="WP_114074804.1">
    <property type="nucleotide sequence ID" value="NZ_CP030918.1"/>
</dbReference>
<proteinExistence type="inferred from homology"/>
<sequence length="249" mass="25979">MTTPSDAARQHFSTGGADYATFRPRWPRAMAEALAAAAPKRSLAVDVGCGSGQLTTQLGPLFDCVLGFDVSPDQLAAAEPAAGVIYAAAAAEALPVCDGTAALITVAQAAHWLDLPRFYAEAVRIARPGALLALASYGPAEVDGPLAPAFARLRDVVAGHWPAERIHVETGYRDLPFPFPPVDLPRLAIEVCWPAEQLSGYVETWSGTRRARAAGDGAGIDAFAAAVRAAAGSEVHLRFPIAVRAGRIG</sequence>
<dbReference type="KEGG" id="pars:DRW48_01115"/>